<dbReference type="PROSITE" id="PS50297">
    <property type="entry name" value="ANK_REP_REGION"/>
    <property type="match status" value="5"/>
</dbReference>
<comment type="caution">
    <text evidence="5">The sequence shown here is derived from an EMBL/GenBank/DDBJ whole genome shotgun (WGS) entry which is preliminary data.</text>
</comment>
<feature type="repeat" description="ANK" evidence="3">
    <location>
        <begin position="402"/>
        <end position="427"/>
    </location>
</feature>
<dbReference type="PROSITE" id="PS50088">
    <property type="entry name" value="ANK_REPEAT"/>
    <property type="match status" value="6"/>
</dbReference>
<feature type="repeat" description="ANK" evidence="3">
    <location>
        <begin position="343"/>
        <end position="375"/>
    </location>
</feature>
<evidence type="ECO:0000313" key="6">
    <source>
        <dbReference type="Proteomes" id="UP000593566"/>
    </source>
</evidence>
<proteinExistence type="predicted"/>
<dbReference type="GeneID" id="59336768"/>
<evidence type="ECO:0000313" key="5">
    <source>
        <dbReference type="EMBL" id="KAF6226931.1"/>
    </source>
</evidence>
<dbReference type="Pfam" id="PF12796">
    <property type="entry name" value="Ank_2"/>
    <property type="match status" value="3"/>
</dbReference>
<evidence type="ECO:0000256" key="1">
    <source>
        <dbReference type="ARBA" id="ARBA00022737"/>
    </source>
</evidence>
<feature type="repeat" description="ANK" evidence="3">
    <location>
        <begin position="270"/>
        <end position="302"/>
    </location>
</feature>
<dbReference type="InterPro" id="IPR002110">
    <property type="entry name" value="Ankyrin_rpt"/>
</dbReference>
<dbReference type="Pfam" id="PF00023">
    <property type="entry name" value="Ank"/>
    <property type="match status" value="1"/>
</dbReference>
<keyword evidence="2 3" id="KW-0040">ANK repeat</keyword>
<dbReference type="InterPro" id="IPR036770">
    <property type="entry name" value="Ankyrin_rpt-contain_sf"/>
</dbReference>
<dbReference type="SMART" id="SM00248">
    <property type="entry name" value="ANK"/>
    <property type="match status" value="8"/>
</dbReference>
<dbReference type="Gene3D" id="1.25.40.20">
    <property type="entry name" value="Ankyrin repeat-containing domain"/>
    <property type="match status" value="2"/>
</dbReference>
<evidence type="ECO:0008006" key="7">
    <source>
        <dbReference type="Google" id="ProtNLM"/>
    </source>
</evidence>
<dbReference type="RefSeq" id="XP_037155239.1">
    <property type="nucleotide sequence ID" value="XM_037299238.1"/>
</dbReference>
<accession>A0A8H6CPG0</accession>
<name>A0A8H6CPG0_9LECA</name>
<feature type="repeat" description="ANK" evidence="3">
    <location>
        <begin position="472"/>
        <end position="497"/>
    </location>
</feature>
<feature type="region of interest" description="Disordered" evidence="4">
    <location>
        <begin position="18"/>
        <end position="48"/>
    </location>
</feature>
<protein>
    <recommendedName>
        <fullName evidence="7">Ankyrin repeat protein</fullName>
    </recommendedName>
</protein>
<dbReference type="SUPFAM" id="SSF48403">
    <property type="entry name" value="Ankyrin repeat"/>
    <property type="match status" value="1"/>
</dbReference>
<feature type="compositionally biased region" description="Polar residues" evidence="4">
    <location>
        <begin position="26"/>
        <end position="41"/>
    </location>
</feature>
<dbReference type="PANTHER" id="PTHR24189:SF50">
    <property type="entry name" value="ANKYRIN REPEAT AND SOCS BOX PROTEIN 2"/>
    <property type="match status" value="1"/>
</dbReference>
<dbReference type="EMBL" id="JACCJB010000005">
    <property type="protein sequence ID" value="KAF6226931.1"/>
    <property type="molecule type" value="Genomic_DNA"/>
</dbReference>
<dbReference type="PANTHER" id="PTHR24189">
    <property type="entry name" value="MYOTROPHIN"/>
    <property type="match status" value="1"/>
</dbReference>
<evidence type="ECO:0000256" key="3">
    <source>
        <dbReference type="PROSITE-ProRule" id="PRU00023"/>
    </source>
</evidence>
<dbReference type="Proteomes" id="UP000593566">
    <property type="component" value="Unassembled WGS sequence"/>
</dbReference>
<evidence type="ECO:0000256" key="2">
    <source>
        <dbReference type="ARBA" id="ARBA00023043"/>
    </source>
</evidence>
<sequence length="588" mass="65858">MPKEKKIAYRKCHQCRKDRQKPENFTKPTNYDTINFASSSTSEKRDPLDLGDLRQLSTSHSCPLLRDSDRGGAIAGFLDVTLSVVVQETMAWARQYEADGRYRDAEYLFRRVSSDRNISMESVDLYQSEDVLPTLVSVYERMGDYPAAEMAQETLLRRLFAENPKQFSGEQIREVNAYSRLLSYFRKRILDFPAGGRMPFPAYIDLSITHRAAVLDIVPLNEALLEQGLIPLDHVAPFYTSLHIAVKENALNLVRLLISKGVVLESIGIMSDRPLHIASKFGTIPMIELLLHHGADTAARDNYGSTPLHRALTRRPTEQQELILSIVTILIDAKANTEAGDRLGATALHAAIYQDLQTVARYLLERGANVEASDYRGDTLLLAAVKNKREWAIKLLLEKKAQGATALYVAVNQGQESIIQTLLDHGAMTRTTVDEQNSHEDTVLHCAVGAANVAVIEMLLKAGADIYGRDYFGNTALHAAILEGRESIVQLLLDFDATQMNSVNFSGNTVLHLAVVLPRRSMIPILLRHIKPDKLPIICQMRNNLGWTPLDLARNLADRGKEYSDERSILYLLENALKLSHSFIENKN</sequence>
<dbReference type="AlphaFoldDB" id="A0A8H6CPG0"/>
<feature type="repeat" description="ANK" evidence="3">
    <location>
        <begin position="303"/>
        <end position="342"/>
    </location>
</feature>
<dbReference type="InterPro" id="IPR050745">
    <property type="entry name" value="Multifunctional_regulatory"/>
</dbReference>
<organism evidence="5 6">
    <name type="scientific">Letharia lupina</name>
    <dbReference type="NCBI Taxonomy" id="560253"/>
    <lineage>
        <taxon>Eukaryota</taxon>
        <taxon>Fungi</taxon>
        <taxon>Dikarya</taxon>
        <taxon>Ascomycota</taxon>
        <taxon>Pezizomycotina</taxon>
        <taxon>Lecanoromycetes</taxon>
        <taxon>OSLEUM clade</taxon>
        <taxon>Lecanoromycetidae</taxon>
        <taxon>Lecanorales</taxon>
        <taxon>Lecanorineae</taxon>
        <taxon>Parmeliaceae</taxon>
        <taxon>Letharia</taxon>
    </lineage>
</organism>
<evidence type="ECO:0000256" key="4">
    <source>
        <dbReference type="SAM" id="MobiDB-lite"/>
    </source>
</evidence>
<gene>
    <name evidence="5" type="ORF">HO133_008372</name>
</gene>
<keyword evidence="6" id="KW-1185">Reference proteome</keyword>
<feature type="repeat" description="ANK" evidence="3">
    <location>
        <begin position="439"/>
        <end position="471"/>
    </location>
</feature>
<keyword evidence="1" id="KW-0677">Repeat</keyword>
<reference evidence="5 6" key="1">
    <citation type="journal article" date="2020" name="Genomics">
        <title>Complete, high-quality genomes from long-read metagenomic sequencing of two wolf lichen thalli reveals enigmatic genome architecture.</title>
        <authorList>
            <person name="McKenzie S.K."/>
            <person name="Walston R.F."/>
            <person name="Allen J.L."/>
        </authorList>
    </citation>
    <scope>NUCLEOTIDE SEQUENCE [LARGE SCALE GENOMIC DNA]</scope>
    <source>
        <strain evidence="5">WasteWater1</strain>
    </source>
</reference>